<gene>
    <name evidence="1" type="ORF">RHMOL_Rhmol07G0123900</name>
</gene>
<sequence length="52" mass="6183">MRLAGKGSLLGERKGWPRDQVRRHLKLQLQQLHPQLNLLRHPRNPRSDRDLP</sequence>
<proteinExistence type="predicted"/>
<organism evidence="1 2">
    <name type="scientific">Rhododendron molle</name>
    <name type="common">Chinese azalea</name>
    <name type="synonym">Azalea mollis</name>
    <dbReference type="NCBI Taxonomy" id="49168"/>
    <lineage>
        <taxon>Eukaryota</taxon>
        <taxon>Viridiplantae</taxon>
        <taxon>Streptophyta</taxon>
        <taxon>Embryophyta</taxon>
        <taxon>Tracheophyta</taxon>
        <taxon>Spermatophyta</taxon>
        <taxon>Magnoliopsida</taxon>
        <taxon>eudicotyledons</taxon>
        <taxon>Gunneridae</taxon>
        <taxon>Pentapetalae</taxon>
        <taxon>asterids</taxon>
        <taxon>Ericales</taxon>
        <taxon>Ericaceae</taxon>
        <taxon>Ericoideae</taxon>
        <taxon>Rhodoreae</taxon>
        <taxon>Rhododendron</taxon>
    </lineage>
</organism>
<name>A0ACC0N012_RHOML</name>
<protein>
    <submittedName>
        <fullName evidence="1">Uncharacterized protein</fullName>
    </submittedName>
</protein>
<keyword evidence="2" id="KW-1185">Reference proteome</keyword>
<reference evidence="1" key="1">
    <citation type="submission" date="2022-02" db="EMBL/GenBank/DDBJ databases">
        <title>Plant Genome Project.</title>
        <authorList>
            <person name="Zhang R.-G."/>
        </authorList>
    </citation>
    <scope>NUCLEOTIDE SEQUENCE</scope>
    <source>
        <strain evidence="1">AT1</strain>
    </source>
</reference>
<comment type="caution">
    <text evidence="1">The sequence shown here is derived from an EMBL/GenBank/DDBJ whole genome shotgun (WGS) entry which is preliminary data.</text>
</comment>
<dbReference type="EMBL" id="CM046394">
    <property type="protein sequence ID" value="KAI8546510.1"/>
    <property type="molecule type" value="Genomic_DNA"/>
</dbReference>
<evidence type="ECO:0000313" key="2">
    <source>
        <dbReference type="Proteomes" id="UP001062846"/>
    </source>
</evidence>
<evidence type="ECO:0000313" key="1">
    <source>
        <dbReference type="EMBL" id="KAI8546510.1"/>
    </source>
</evidence>
<accession>A0ACC0N012</accession>
<dbReference type="Proteomes" id="UP001062846">
    <property type="component" value="Chromosome 7"/>
</dbReference>